<organism evidence="1 2">
    <name type="scientific">Zosterops borbonicus</name>
    <dbReference type="NCBI Taxonomy" id="364589"/>
    <lineage>
        <taxon>Eukaryota</taxon>
        <taxon>Metazoa</taxon>
        <taxon>Chordata</taxon>
        <taxon>Craniata</taxon>
        <taxon>Vertebrata</taxon>
        <taxon>Euteleostomi</taxon>
        <taxon>Archelosauria</taxon>
        <taxon>Archosauria</taxon>
        <taxon>Dinosauria</taxon>
        <taxon>Saurischia</taxon>
        <taxon>Theropoda</taxon>
        <taxon>Coelurosauria</taxon>
        <taxon>Aves</taxon>
        <taxon>Neognathae</taxon>
        <taxon>Neoaves</taxon>
        <taxon>Telluraves</taxon>
        <taxon>Australaves</taxon>
        <taxon>Passeriformes</taxon>
        <taxon>Sylvioidea</taxon>
        <taxon>Zosteropidae</taxon>
        <taxon>Zosterops</taxon>
    </lineage>
</organism>
<sequence>MSSSMMETCYSVPTKDLFQEVLILLFQMFEVADITLFQLFPTVLSTYNCDFVRDDVPAGQFLPPLGHKDMWQGMILSHHFCQDREVLILVMVGCAMGRQPFASLSCSDLWFAAGSVSSKV</sequence>
<reference evidence="1" key="1">
    <citation type="submission" date="2019-04" db="EMBL/GenBank/DDBJ databases">
        <title>Genome assembly of Zosterops borbonicus 15179.</title>
        <authorList>
            <person name="Leroy T."/>
            <person name="Anselmetti Y."/>
            <person name="Tilak M.-K."/>
            <person name="Nabholz B."/>
        </authorList>
    </citation>
    <scope>NUCLEOTIDE SEQUENCE</scope>
    <source>
        <strain evidence="1">HGM_15179</strain>
        <tissue evidence="1">Muscle</tissue>
    </source>
</reference>
<dbReference type="EMBL" id="SWJQ01000807">
    <property type="protein sequence ID" value="TRZ10780.1"/>
    <property type="molecule type" value="Genomic_DNA"/>
</dbReference>
<name>A0A8K1G3C1_9PASS</name>
<proteinExistence type="predicted"/>
<accession>A0A8K1G3C1</accession>
<evidence type="ECO:0000313" key="2">
    <source>
        <dbReference type="Proteomes" id="UP000796761"/>
    </source>
</evidence>
<evidence type="ECO:0000313" key="1">
    <source>
        <dbReference type="EMBL" id="TRZ10780.1"/>
    </source>
</evidence>
<dbReference type="OrthoDB" id="10417513at2759"/>
<gene>
    <name evidence="1" type="ORF">HGM15179_016328</name>
</gene>
<comment type="caution">
    <text evidence="1">The sequence shown here is derived from an EMBL/GenBank/DDBJ whole genome shotgun (WGS) entry which is preliminary data.</text>
</comment>
<dbReference type="Proteomes" id="UP000796761">
    <property type="component" value="Unassembled WGS sequence"/>
</dbReference>
<dbReference type="AlphaFoldDB" id="A0A8K1G3C1"/>
<protein>
    <submittedName>
        <fullName evidence="1">Uncharacterized protein</fullName>
    </submittedName>
</protein>
<keyword evidence="2" id="KW-1185">Reference proteome</keyword>